<dbReference type="OrthoDB" id="9791866at2"/>
<organism evidence="2 3">
    <name type="scientific">Sphingobacterium wenxiniae</name>
    <dbReference type="NCBI Taxonomy" id="683125"/>
    <lineage>
        <taxon>Bacteria</taxon>
        <taxon>Pseudomonadati</taxon>
        <taxon>Bacteroidota</taxon>
        <taxon>Sphingobacteriia</taxon>
        <taxon>Sphingobacteriales</taxon>
        <taxon>Sphingobacteriaceae</taxon>
        <taxon>Sphingobacterium</taxon>
    </lineage>
</organism>
<dbReference type="AlphaFoldDB" id="A0A1I6SA62"/>
<dbReference type="InterPro" id="IPR051918">
    <property type="entry name" value="STPP_CPPED1"/>
</dbReference>
<dbReference type="InterPro" id="IPR029052">
    <property type="entry name" value="Metallo-depent_PP-like"/>
</dbReference>
<dbReference type="SUPFAM" id="SSF56300">
    <property type="entry name" value="Metallo-dependent phosphatases"/>
    <property type="match status" value="1"/>
</dbReference>
<dbReference type="Gene3D" id="3.60.21.10">
    <property type="match status" value="1"/>
</dbReference>
<accession>A0A1I6SA62</accession>
<gene>
    <name evidence="2" type="ORF">SAMN05660206_104187</name>
</gene>
<protein>
    <submittedName>
        <fullName evidence="2">Calcineurin-like phosphoesterase</fullName>
    </submittedName>
</protein>
<evidence type="ECO:0000259" key="1">
    <source>
        <dbReference type="Pfam" id="PF00149"/>
    </source>
</evidence>
<dbReference type="PANTHER" id="PTHR43143">
    <property type="entry name" value="METALLOPHOSPHOESTERASE, CALCINEURIN SUPERFAMILY"/>
    <property type="match status" value="1"/>
</dbReference>
<keyword evidence="3" id="KW-1185">Reference proteome</keyword>
<dbReference type="EMBL" id="FOZZ01000004">
    <property type="protein sequence ID" value="SFS73861.1"/>
    <property type="molecule type" value="Genomic_DNA"/>
</dbReference>
<reference evidence="2 3" key="1">
    <citation type="submission" date="2016-10" db="EMBL/GenBank/DDBJ databases">
        <authorList>
            <person name="de Groot N.N."/>
        </authorList>
    </citation>
    <scope>NUCLEOTIDE SEQUENCE [LARGE SCALE GENOMIC DNA]</scope>
    <source>
        <strain evidence="2 3">DSM 22789</strain>
    </source>
</reference>
<proteinExistence type="predicted"/>
<evidence type="ECO:0000313" key="3">
    <source>
        <dbReference type="Proteomes" id="UP000198785"/>
    </source>
</evidence>
<dbReference type="GO" id="GO:0016787">
    <property type="term" value="F:hydrolase activity"/>
    <property type="evidence" value="ECO:0007669"/>
    <property type="project" value="InterPro"/>
</dbReference>
<dbReference type="Proteomes" id="UP000198785">
    <property type="component" value="Unassembled WGS sequence"/>
</dbReference>
<evidence type="ECO:0000313" key="2">
    <source>
        <dbReference type="EMBL" id="SFS73861.1"/>
    </source>
</evidence>
<sequence>MVGFCQSPRTEQTNFSFVFMTDIHIRTDAAVISAFNQLIDTVNNLDVDFVISGGDQVFDVMRGNQAKSDSLFALYKTLSSRIKVPVYNTVGNHDLFGIYPESVEDATHPDYKYEMFQRYFGDTYYSFDHKGWHFIVLNALDVVDKKFIGRIGQEQLNWLQRDLAKVSKETPIAITLHIPALTAFDQLYPEPGKQNDGPELVDRDMLLDVFKDHTLKLVLQGHLHWLEDLNIENKTHFITGGSVAGRPTWRGTKFGPRGFLLFEVKDDQFDWKYVEYEQPSN</sequence>
<name>A0A1I6SA62_9SPHI</name>
<dbReference type="Pfam" id="PF00149">
    <property type="entry name" value="Metallophos"/>
    <property type="match status" value="1"/>
</dbReference>
<dbReference type="STRING" id="683125.SAMN05660206_104187"/>
<dbReference type="InterPro" id="IPR004843">
    <property type="entry name" value="Calcineurin-like_PHP"/>
</dbReference>
<dbReference type="PANTHER" id="PTHR43143:SF1">
    <property type="entry name" value="SERINE_THREONINE-PROTEIN PHOSPHATASE CPPED1"/>
    <property type="match status" value="1"/>
</dbReference>
<feature type="domain" description="Calcineurin-like phosphoesterase" evidence="1">
    <location>
        <begin position="16"/>
        <end position="225"/>
    </location>
</feature>